<dbReference type="GO" id="GO:0001664">
    <property type="term" value="F:G protein-coupled receptor binding"/>
    <property type="evidence" value="ECO:0007669"/>
    <property type="project" value="TreeGrafter"/>
</dbReference>
<feature type="binding site" evidence="7">
    <location>
        <position position="178"/>
    </location>
    <ligand>
        <name>Mg(2+)</name>
        <dbReference type="ChEBI" id="CHEBI:18420"/>
    </ligand>
</feature>
<dbReference type="GO" id="GO:0046872">
    <property type="term" value="F:metal ion binding"/>
    <property type="evidence" value="ECO:0007669"/>
    <property type="project" value="UniProtKB-KW"/>
</dbReference>
<dbReference type="SUPFAM" id="SSF47895">
    <property type="entry name" value="Transducin (alpha subunit), insertion domain"/>
    <property type="match status" value="1"/>
</dbReference>
<sequence length="347" mass="40861">MGNCVKGSNVEGSASKKIDRKLKRHKVVIENEISLLLLGTGDSGKSTFVKQMRLIGGMSFDQDERDEFVDIIRFNVIQNTRTLVFGMERVNENYQSENNLKNSDYFKNISPTNSEWNESVYNRIKEIWNDEGIQQAFNRGSEFHLNDTSQYYFEKIDIIARNDYIPTDQDIICSRIKTTGIAEIQFEMDDFSFRVLDVGGQRNERKKWIHCFEGLHALIFCTAISEYDQVLYEDENQNRMTESLHLFDEICNMKWFERSSILLFLNKIDIFKEKINKIKLQNYFPNYNGNNYDEATGYIKEKFLERNKNVNKRIYTFFTCATDSTHFKQVFEATRDSILSDLIRDID</sequence>
<dbReference type="Pfam" id="PF00503">
    <property type="entry name" value="G-alpha"/>
    <property type="match status" value="1"/>
</dbReference>
<dbReference type="EMBL" id="JANTQA010000057">
    <property type="protein sequence ID" value="KAJ3429071.1"/>
    <property type="molecule type" value="Genomic_DNA"/>
</dbReference>
<dbReference type="InterPro" id="IPR027417">
    <property type="entry name" value="P-loop_NTPase"/>
</dbReference>
<feature type="binding site" evidence="7">
    <location>
        <position position="46"/>
    </location>
    <ligand>
        <name>Mg(2+)</name>
        <dbReference type="ChEBI" id="CHEBI:18420"/>
    </ligand>
</feature>
<dbReference type="Gene3D" id="1.10.400.10">
    <property type="entry name" value="GI Alpha 1, domain 2-like"/>
    <property type="match status" value="1"/>
</dbReference>
<accession>A0AAV7YKE0</accession>
<evidence type="ECO:0000256" key="7">
    <source>
        <dbReference type="PIRSR" id="PIRSR601019-2"/>
    </source>
</evidence>
<dbReference type="GO" id="GO:0005834">
    <property type="term" value="C:heterotrimeric G-protein complex"/>
    <property type="evidence" value="ECO:0007669"/>
    <property type="project" value="TreeGrafter"/>
</dbReference>
<evidence type="ECO:0000256" key="6">
    <source>
        <dbReference type="PIRSR" id="PIRSR601019-1"/>
    </source>
</evidence>
<keyword evidence="3 7" id="KW-0460">Magnesium</keyword>
<evidence type="ECO:0000256" key="5">
    <source>
        <dbReference type="ARBA" id="ARBA00023224"/>
    </source>
</evidence>
<keyword evidence="4 6" id="KW-0342">GTP-binding</keyword>
<dbReference type="GO" id="GO:0007188">
    <property type="term" value="P:adenylate cyclase-modulating G protein-coupled receptor signaling pathway"/>
    <property type="evidence" value="ECO:0007669"/>
    <property type="project" value="TreeGrafter"/>
</dbReference>
<evidence type="ECO:0000256" key="4">
    <source>
        <dbReference type="ARBA" id="ARBA00023134"/>
    </source>
</evidence>
<dbReference type="Proteomes" id="UP001150062">
    <property type="component" value="Unassembled WGS sequence"/>
</dbReference>
<dbReference type="GO" id="GO:0031683">
    <property type="term" value="F:G-protein beta/gamma-subunit complex binding"/>
    <property type="evidence" value="ECO:0007669"/>
    <property type="project" value="InterPro"/>
</dbReference>
<organism evidence="8 10">
    <name type="scientific">Anaeramoeba flamelloides</name>
    <dbReference type="NCBI Taxonomy" id="1746091"/>
    <lineage>
        <taxon>Eukaryota</taxon>
        <taxon>Metamonada</taxon>
        <taxon>Anaeramoebidae</taxon>
        <taxon>Anaeramoeba</taxon>
    </lineage>
</organism>
<reference evidence="8" key="2">
    <citation type="submission" date="2022-08" db="EMBL/GenBank/DDBJ databases">
        <title>Novel sulphate-reducing endosymbionts in the free-living metamonad Anaeramoeba.</title>
        <authorList>
            <person name="Jerlstrom-Hultqvist J."/>
            <person name="Cepicka I."/>
            <person name="Gallot-Lavallee L."/>
            <person name="Salas-Leiva D."/>
            <person name="Curtis B.A."/>
            <person name="Zahonova K."/>
            <person name="Pipaliya S."/>
            <person name="Dacks J."/>
            <person name="Roger A.J."/>
        </authorList>
    </citation>
    <scope>NUCLEOTIDE SEQUENCE</scope>
    <source>
        <strain evidence="8">Busselton2</strain>
    </source>
</reference>
<keyword evidence="2 6" id="KW-0547">Nucleotide-binding</keyword>
<dbReference type="AlphaFoldDB" id="A0AAV7YKE0"/>
<keyword evidence="1 7" id="KW-0479">Metal-binding</keyword>
<dbReference type="FunFam" id="3.40.50.300:FF:000563">
    <property type="entry name" value="Guanine nucleotide-binding protein alpha subunit"/>
    <property type="match status" value="1"/>
</dbReference>
<proteinExistence type="predicted"/>
<dbReference type="Proteomes" id="UP001146793">
    <property type="component" value="Unassembled WGS sequence"/>
</dbReference>
<evidence type="ECO:0000313" key="11">
    <source>
        <dbReference type="Proteomes" id="UP001150062"/>
    </source>
</evidence>
<dbReference type="GO" id="GO:0003924">
    <property type="term" value="F:GTPase activity"/>
    <property type="evidence" value="ECO:0007669"/>
    <property type="project" value="InterPro"/>
</dbReference>
<dbReference type="EMBL" id="JAOAOG010000026">
    <property type="protein sequence ID" value="KAJ6254128.1"/>
    <property type="molecule type" value="Genomic_DNA"/>
</dbReference>
<evidence type="ECO:0000313" key="9">
    <source>
        <dbReference type="EMBL" id="KAJ6254128.1"/>
    </source>
</evidence>
<evidence type="ECO:0000256" key="3">
    <source>
        <dbReference type="ARBA" id="ARBA00022842"/>
    </source>
</evidence>
<comment type="caution">
    <text evidence="8">The sequence shown here is derived from an EMBL/GenBank/DDBJ whole genome shotgun (WGS) entry which is preliminary data.</text>
</comment>
<evidence type="ECO:0000313" key="8">
    <source>
        <dbReference type="EMBL" id="KAJ3429071.1"/>
    </source>
</evidence>
<dbReference type="PANTHER" id="PTHR10218:SF302">
    <property type="entry name" value="GUANINE NUCLEOTIDE-BINDING PROTEIN ALPHA-5 SUBUNIT"/>
    <property type="match status" value="1"/>
</dbReference>
<dbReference type="GO" id="GO:0005525">
    <property type="term" value="F:GTP binding"/>
    <property type="evidence" value="ECO:0007669"/>
    <property type="project" value="UniProtKB-KW"/>
</dbReference>
<feature type="binding site" evidence="6">
    <location>
        <begin position="266"/>
        <end position="269"/>
    </location>
    <ligand>
        <name>GTP</name>
        <dbReference type="ChEBI" id="CHEBI:37565"/>
    </ligand>
</feature>
<dbReference type="SMART" id="SM00275">
    <property type="entry name" value="G_alpha"/>
    <property type="match status" value="1"/>
</dbReference>
<dbReference type="SUPFAM" id="SSF52540">
    <property type="entry name" value="P-loop containing nucleoside triphosphate hydrolases"/>
    <property type="match status" value="1"/>
</dbReference>
<dbReference type="PRINTS" id="PR00318">
    <property type="entry name" value="GPROTEINA"/>
</dbReference>
<keyword evidence="11" id="KW-1185">Reference proteome</keyword>
<reference evidence="9" key="1">
    <citation type="submission" date="2022-08" db="EMBL/GenBank/DDBJ databases">
        <title>Novel sulfate-reducing endosymbionts in the free-living metamonad Anaeramoeba.</title>
        <authorList>
            <person name="Jerlstrom-Hultqvist J."/>
            <person name="Cepicka I."/>
            <person name="Gallot-Lavallee L."/>
            <person name="Salas-Leiva D."/>
            <person name="Curtis B.A."/>
            <person name="Zahonova K."/>
            <person name="Pipaliya S."/>
            <person name="Dacks J."/>
            <person name="Roger A.J."/>
        </authorList>
    </citation>
    <scope>NUCLEOTIDE SEQUENCE</scope>
    <source>
        <strain evidence="9">Schooner1</strain>
    </source>
</reference>
<gene>
    <name evidence="8" type="ORF">M0812_24410</name>
    <name evidence="9" type="ORF">M0813_12686</name>
</gene>
<feature type="binding site" evidence="6">
    <location>
        <position position="321"/>
    </location>
    <ligand>
        <name>GTP</name>
        <dbReference type="ChEBI" id="CHEBI:37565"/>
    </ligand>
</feature>
<keyword evidence="5" id="KW-0807">Transducer</keyword>
<dbReference type="GO" id="GO:0005737">
    <property type="term" value="C:cytoplasm"/>
    <property type="evidence" value="ECO:0007669"/>
    <property type="project" value="TreeGrafter"/>
</dbReference>
<name>A0AAV7YKE0_9EUKA</name>
<dbReference type="PROSITE" id="PS51882">
    <property type="entry name" value="G_ALPHA"/>
    <property type="match status" value="1"/>
</dbReference>
<evidence type="ECO:0000256" key="2">
    <source>
        <dbReference type="ARBA" id="ARBA00022741"/>
    </source>
</evidence>
<feature type="binding site" evidence="6">
    <location>
        <begin position="197"/>
        <end position="201"/>
    </location>
    <ligand>
        <name>GTP</name>
        <dbReference type="ChEBI" id="CHEBI:37565"/>
    </ligand>
</feature>
<evidence type="ECO:0000256" key="1">
    <source>
        <dbReference type="ARBA" id="ARBA00022723"/>
    </source>
</evidence>
<dbReference type="InterPro" id="IPR011025">
    <property type="entry name" value="GproteinA_insert"/>
</dbReference>
<dbReference type="InterPro" id="IPR001019">
    <property type="entry name" value="Gprotein_alpha_su"/>
</dbReference>
<dbReference type="CDD" id="cd00066">
    <property type="entry name" value="G-alpha"/>
    <property type="match status" value="1"/>
</dbReference>
<dbReference type="Gene3D" id="3.40.50.300">
    <property type="entry name" value="P-loop containing nucleotide triphosphate hydrolases"/>
    <property type="match status" value="1"/>
</dbReference>
<evidence type="ECO:0000313" key="10">
    <source>
        <dbReference type="Proteomes" id="UP001146793"/>
    </source>
</evidence>
<dbReference type="PANTHER" id="PTHR10218">
    <property type="entry name" value="GTP-BINDING PROTEIN ALPHA SUBUNIT"/>
    <property type="match status" value="1"/>
</dbReference>
<protein>
    <submittedName>
        <fullName evidence="8">Guanine nucleotide-binding protein g(O) subunit alpha</fullName>
    </submittedName>
</protein>